<accession>A0A0L0SH16</accession>
<dbReference type="GO" id="GO:0008270">
    <property type="term" value="F:zinc ion binding"/>
    <property type="evidence" value="ECO:0007669"/>
    <property type="project" value="UniProtKB-KW"/>
</dbReference>
<evidence type="ECO:0000256" key="3">
    <source>
        <dbReference type="SAM" id="MobiDB-lite"/>
    </source>
</evidence>
<protein>
    <recommendedName>
        <fullName evidence="4">RING-type domain-containing protein</fullName>
    </recommendedName>
</protein>
<evidence type="ECO:0000259" key="4">
    <source>
        <dbReference type="PROSITE" id="PS50089"/>
    </source>
</evidence>
<dbReference type="OrthoDB" id="8062037at2759"/>
<dbReference type="AlphaFoldDB" id="A0A0L0SH16"/>
<keyword evidence="1" id="KW-0863">Zinc-finger</keyword>
<proteinExistence type="predicted"/>
<dbReference type="VEuPathDB" id="FungiDB:AMAG_06544"/>
<reference evidence="5 6" key="1">
    <citation type="submission" date="2009-11" db="EMBL/GenBank/DDBJ databases">
        <title>Annotation of Allomyces macrogynus ATCC 38327.</title>
        <authorList>
            <consortium name="The Broad Institute Genome Sequencing Platform"/>
            <person name="Russ C."/>
            <person name="Cuomo C."/>
            <person name="Burger G."/>
            <person name="Gray M.W."/>
            <person name="Holland P.W.H."/>
            <person name="King N."/>
            <person name="Lang F.B.F."/>
            <person name="Roger A.J."/>
            <person name="Ruiz-Trillo I."/>
            <person name="Young S.K."/>
            <person name="Zeng Q."/>
            <person name="Gargeya S."/>
            <person name="Fitzgerald M."/>
            <person name="Haas B."/>
            <person name="Abouelleil A."/>
            <person name="Alvarado L."/>
            <person name="Arachchi H.M."/>
            <person name="Berlin A."/>
            <person name="Chapman S.B."/>
            <person name="Gearin G."/>
            <person name="Goldberg J."/>
            <person name="Griggs A."/>
            <person name="Gujja S."/>
            <person name="Hansen M."/>
            <person name="Heiman D."/>
            <person name="Howarth C."/>
            <person name="Larimer J."/>
            <person name="Lui A."/>
            <person name="MacDonald P.J.P."/>
            <person name="McCowen C."/>
            <person name="Montmayeur A."/>
            <person name="Murphy C."/>
            <person name="Neiman D."/>
            <person name="Pearson M."/>
            <person name="Priest M."/>
            <person name="Roberts A."/>
            <person name="Saif S."/>
            <person name="Shea T."/>
            <person name="Sisk P."/>
            <person name="Stolte C."/>
            <person name="Sykes S."/>
            <person name="Wortman J."/>
            <person name="Nusbaum C."/>
            <person name="Birren B."/>
        </authorList>
    </citation>
    <scope>NUCLEOTIDE SEQUENCE [LARGE SCALE GENOMIC DNA]</scope>
    <source>
        <strain evidence="5 6">ATCC 38327</strain>
    </source>
</reference>
<dbReference type="Pfam" id="PF13639">
    <property type="entry name" value="zf-RING_2"/>
    <property type="match status" value="1"/>
</dbReference>
<dbReference type="PROSITE" id="PS50089">
    <property type="entry name" value="ZF_RING_2"/>
    <property type="match status" value="1"/>
</dbReference>
<keyword evidence="2" id="KW-0175">Coiled coil</keyword>
<reference evidence="5 6" key="2">
    <citation type="submission" date="2009-11" db="EMBL/GenBank/DDBJ databases">
        <title>The Genome Sequence of Allomyces macrogynus strain ATCC 38327.</title>
        <authorList>
            <consortium name="The Broad Institute Genome Sequencing Platform"/>
            <person name="Russ C."/>
            <person name="Cuomo C."/>
            <person name="Shea T."/>
            <person name="Young S.K."/>
            <person name="Zeng Q."/>
            <person name="Koehrsen M."/>
            <person name="Haas B."/>
            <person name="Borodovsky M."/>
            <person name="Guigo R."/>
            <person name="Alvarado L."/>
            <person name="Berlin A."/>
            <person name="Borenstein D."/>
            <person name="Chen Z."/>
            <person name="Engels R."/>
            <person name="Freedman E."/>
            <person name="Gellesch M."/>
            <person name="Goldberg J."/>
            <person name="Griggs A."/>
            <person name="Gujja S."/>
            <person name="Heiman D."/>
            <person name="Hepburn T."/>
            <person name="Howarth C."/>
            <person name="Jen D."/>
            <person name="Larson L."/>
            <person name="Lewis B."/>
            <person name="Mehta T."/>
            <person name="Park D."/>
            <person name="Pearson M."/>
            <person name="Roberts A."/>
            <person name="Saif S."/>
            <person name="Shenoy N."/>
            <person name="Sisk P."/>
            <person name="Stolte C."/>
            <person name="Sykes S."/>
            <person name="Walk T."/>
            <person name="White J."/>
            <person name="Yandava C."/>
            <person name="Burger G."/>
            <person name="Gray M.W."/>
            <person name="Holland P.W.H."/>
            <person name="King N."/>
            <person name="Lang F.B.F."/>
            <person name="Roger A.J."/>
            <person name="Ruiz-Trillo I."/>
            <person name="Lander E."/>
            <person name="Nusbaum C."/>
        </authorList>
    </citation>
    <scope>NUCLEOTIDE SEQUENCE [LARGE SCALE GENOMIC DNA]</scope>
    <source>
        <strain evidence="5 6">ATCC 38327</strain>
    </source>
</reference>
<dbReference type="STRING" id="578462.A0A0L0SH16"/>
<name>A0A0L0SH16_ALLM3</name>
<keyword evidence="6" id="KW-1185">Reference proteome</keyword>
<dbReference type="SUPFAM" id="SSF57850">
    <property type="entry name" value="RING/U-box"/>
    <property type="match status" value="1"/>
</dbReference>
<gene>
    <name evidence="5" type="ORF">AMAG_06544</name>
</gene>
<organism evidence="5 6">
    <name type="scientific">Allomyces macrogynus (strain ATCC 38327)</name>
    <name type="common">Allomyces javanicus var. macrogynus</name>
    <dbReference type="NCBI Taxonomy" id="578462"/>
    <lineage>
        <taxon>Eukaryota</taxon>
        <taxon>Fungi</taxon>
        <taxon>Fungi incertae sedis</taxon>
        <taxon>Blastocladiomycota</taxon>
        <taxon>Blastocladiomycetes</taxon>
        <taxon>Blastocladiales</taxon>
        <taxon>Blastocladiaceae</taxon>
        <taxon>Allomyces</taxon>
    </lineage>
</organism>
<keyword evidence="1" id="KW-0479">Metal-binding</keyword>
<dbReference type="CDD" id="cd16448">
    <property type="entry name" value="RING-H2"/>
    <property type="match status" value="1"/>
</dbReference>
<dbReference type="InterPro" id="IPR001841">
    <property type="entry name" value="Znf_RING"/>
</dbReference>
<dbReference type="Gene3D" id="3.30.40.10">
    <property type="entry name" value="Zinc/RING finger domain, C3HC4 (zinc finger)"/>
    <property type="match status" value="1"/>
</dbReference>
<evidence type="ECO:0000256" key="2">
    <source>
        <dbReference type="SAM" id="Coils"/>
    </source>
</evidence>
<evidence type="ECO:0000256" key="1">
    <source>
        <dbReference type="PROSITE-ProRule" id="PRU00175"/>
    </source>
</evidence>
<dbReference type="InterPro" id="IPR013083">
    <property type="entry name" value="Znf_RING/FYVE/PHD"/>
</dbReference>
<keyword evidence="1" id="KW-0862">Zinc</keyword>
<sequence length="381" mass="41131">MSNTVFIPDTSSSSGHDSGDESTVSLRANAVTVPSTKSSDPAPLSPPRFSATCGLCAGSLADPAAALTCGHVFHAACIEAWYAVHPTCPRHATAQCRLTGHLDKDRQIVYTGATASTAPDPASAHIREFAHYAGALAKHAERQAAVTTMHARLAKRRQTVQLARMRAHDRSLTVEAEHRREMQPVRDEIVAMRAQCDAVRRELARLDAEERAARDEHDLAQRADTAALAVKQAFQAMTAAQREFDREVELARDRDLARAQQQQLLLLRDRRKPAVPVPPSSSPPPAAAAVWDLDEYMMRGVDPVDEEDEDEEGVGVPLRAGTRVPVLLPAPGPSVPAKPALRFGKVNIAPLVGRRGAGGVGKGARAVKVKGQRTLDVYFKK</sequence>
<feature type="domain" description="RING-type" evidence="4">
    <location>
        <begin position="53"/>
        <end position="91"/>
    </location>
</feature>
<feature type="coiled-coil region" evidence="2">
    <location>
        <begin position="189"/>
        <end position="223"/>
    </location>
</feature>
<feature type="region of interest" description="Disordered" evidence="3">
    <location>
        <begin position="1"/>
        <end position="23"/>
    </location>
</feature>
<dbReference type="Proteomes" id="UP000054350">
    <property type="component" value="Unassembled WGS sequence"/>
</dbReference>
<evidence type="ECO:0000313" key="5">
    <source>
        <dbReference type="EMBL" id="KNE61744.1"/>
    </source>
</evidence>
<evidence type="ECO:0000313" key="6">
    <source>
        <dbReference type="Proteomes" id="UP000054350"/>
    </source>
</evidence>
<dbReference type="EMBL" id="GG745338">
    <property type="protein sequence ID" value="KNE61744.1"/>
    <property type="molecule type" value="Genomic_DNA"/>
</dbReference>